<name>A0A0L0G8L2_9EUKA</name>
<evidence type="ECO:0000313" key="2">
    <source>
        <dbReference type="EMBL" id="KNC85221.1"/>
    </source>
</evidence>
<dbReference type="AlphaFoldDB" id="A0A0L0G8L2"/>
<evidence type="ECO:0000256" key="1">
    <source>
        <dbReference type="SAM" id="Phobius"/>
    </source>
</evidence>
<sequence>MLVSPYQAFLGNAIAVTLHYLGVGPGACLWAYTVICVSLTRLGFSIIYEITSGMENTKHNNLHDVIAYYALPKAIMVVMCVSSLVRLAYLLIMRRKRVPRRSSSLHRSYQKEKDL</sequence>
<dbReference type="GeneID" id="25903101"/>
<dbReference type="Proteomes" id="UP000054560">
    <property type="component" value="Unassembled WGS sequence"/>
</dbReference>
<keyword evidence="1" id="KW-1133">Transmembrane helix</keyword>
<proteinExistence type="predicted"/>
<protein>
    <submittedName>
        <fullName evidence="2">Uncharacterized protein</fullName>
    </submittedName>
</protein>
<keyword evidence="3" id="KW-1185">Reference proteome</keyword>
<gene>
    <name evidence="2" type="ORF">SARC_02597</name>
</gene>
<accession>A0A0L0G8L2</accession>
<feature type="transmembrane region" description="Helical" evidence="1">
    <location>
        <begin position="68"/>
        <end position="92"/>
    </location>
</feature>
<organism evidence="2 3">
    <name type="scientific">Sphaeroforma arctica JP610</name>
    <dbReference type="NCBI Taxonomy" id="667725"/>
    <lineage>
        <taxon>Eukaryota</taxon>
        <taxon>Ichthyosporea</taxon>
        <taxon>Ichthyophonida</taxon>
        <taxon>Sphaeroforma</taxon>
    </lineage>
</organism>
<dbReference type="RefSeq" id="XP_014159123.1">
    <property type="nucleotide sequence ID" value="XM_014303648.1"/>
</dbReference>
<evidence type="ECO:0000313" key="3">
    <source>
        <dbReference type="Proteomes" id="UP000054560"/>
    </source>
</evidence>
<reference evidence="2 3" key="1">
    <citation type="submission" date="2011-02" db="EMBL/GenBank/DDBJ databases">
        <title>The Genome Sequence of Sphaeroforma arctica JP610.</title>
        <authorList>
            <consortium name="The Broad Institute Genome Sequencing Platform"/>
            <person name="Russ C."/>
            <person name="Cuomo C."/>
            <person name="Young S.K."/>
            <person name="Zeng Q."/>
            <person name="Gargeya S."/>
            <person name="Alvarado L."/>
            <person name="Berlin A."/>
            <person name="Chapman S.B."/>
            <person name="Chen Z."/>
            <person name="Freedman E."/>
            <person name="Gellesch M."/>
            <person name="Goldberg J."/>
            <person name="Griggs A."/>
            <person name="Gujja S."/>
            <person name="Heilman E."/>
            <person name="Heiman D."/>
            <person name="Howarth C."/>
            <person name="Mehta T."/>
            <person name="Neiman D."/>
            <person name="Pearson M."/>
            <person name="Roberts A."/>
            <person name="Saif S."/>
            <person name="Shea T."/>
            <person name="Shenoy N."/>
            <person name="Sisk P."/>
            <person name="Stolte C."/>
            <person name="Sykes S."/>
            <person name="White J."/>
            <person name="Yandava C."/>
            <person name="Burger G."/>
            <person name="Gray M.W."/>
            <person name="Holland P.W.H."/>
            <person name="King N."/>
            <person name="Lang F.B.F."/>
            <person name="Roger A.J."/>
            <person name="Ruiz-Trillo I."/>
            <person name="Haas B."/>
            <person name="Nusbaum C."/>
            <person name="Birren B."/>
        </authorList>
    </citation>
    <scope>NUCLEOTIDE SEQUENCE [LARGE SCALE GENOMIC DNA]</scope>
    <source>
        <strain evidence="2 3">JP610</strain>
    </source>
</reference>
<dbReference type="EMBL" id="KQ241714">
    <property type="protein sequence ID" value="KNC85221.1"/>
    <property type="molecule type" value="Genomic_DNA"/>
</dbReference>
<keyword evidence="1" id="KW-0812">Transmembrane</keyword>
<keyword evidence="1" id="KW-0472">Membrane</keyword>